<dbReference type="PANTHER" id="PTHR40050:SF1">
    <property type="entry name" value="INNER SPORE COAT PROTEIN H"/>
    <property type="match status" value="1"/>
</dbReference>
<dbReference type="Proteomes" id="UP000193920">
    <property type="component" value="Unassembled WGS sequence"/>
</dbReference>
<dbReference type="AlphaFoldDB" id="A0A1Y2F5N0"/>
<dbReference type="STRING" id="1754190.A0A1Y2F5N0"/>
<evidence type="ECO:0000313" key="3">
    <source>
        <dbReference type="Proteomes" id="UP000193920"/>
    </source>
</evidence>
<gene>
    <name evidence="2" type="ORF">LY90DRAFT_664796</name>
</gene>
<reference evidence="2 3" key="1">
    <citation type="submission" date="2016-08" db="EMBL/GenBank/DDBJ databases">
        <title>A Parts List for Fungal Cellulosomes Revealed by Comparative Genomics.</title>
        <authorList>
            <consortium name="DOE Joint Genome Institute"/>
            <person name="Haitjema C.H."/>
            <person name="Gilmore S.P."/>
            <person name="Henske J.K."/>
            <person name="Solomon K.V."/>
            <person name="De Groot R."/>
            <person name="Kuo A."/>
            <person name="Mondo S.J."/>
            <person name="Salamov A.A."/>
            <person name="Labutti K."/>
            <person name="Zhao Z."/>
            <person name="Chiniquy J."/>
            <person name="Barry K."/>
            <person name="Brewer H.M."/>
            <person name="Purvine S.O."/>
            <person name="Wright A.T."/>
            <person name="Boxma B."/>
            <person name="Van Alen T."/>
            <person name="Hackstein J.H."/>
            <person name="Baker S.E."/>
            <person name="Grigoriev I.V."/>
            <person name="O'Malley M.A."/>
        </authorList>
    </citation>
    <scope>NUCLEOTIDE SEQUENCE [LARGE SCALE GENOMIC DNA]</scope>
    <source>
        <strain evidence="2 3">G1</strain>
    </source>
</reference>
<feature type="signal peptide" evidence="1">
    <location>
        <begin position="1"/>
        <end position="22"/>
    </location>
</feature>
<keyword evidence="3" id="KW-1185">Reference proteome</keyword>
<dbReference type="EMBL" id="MCOG01000015">
    <property type="protein sequence ID" value="ORY79173.1"/>
    <property type="molecule type" value="Genomic_DNA"/>
</dbReference>
<name>A0A1Y2F5N0_9FUNG</name>
<dbReference type="PANTHER" id="PTHR40050">
    <property type="entry name" value="INNER SPORE COAT PROTEIN H"/>
    <property type="match status" value="1"/>
</dbReference>
<proteinExistence type="predicted"/>
<organism evidence="2 3">
    <name type="scientific">Neocallimastix californiae</name>
    <dbReference type="NCBI Taxonomy" id="1754190"/>
    <lineage>
        <taxon>Eukaryota</taxon>
        <taxon>Fungi</taxon>
        <taxon>Fungi incertae sedis</taxon>
        <taxon>Chytridiomycota</taxon>
        <taxon>Chytridiomycota incertae sedis</taxon>
        <taxon>Neocallimastigomycetes</taxon>
        <taxon>Neocallimastigales</taxon>
        <taxon>Neocallimastigaceae</taxon>
        <taxon>Neocallimastix</taxon>
    </lineage>
</organism>
<evidence type="ECO:0000313" key="2">
    <source>
        <dbReference type="EMBL" id="ORY79173.1"/>
    </source>
</evidence>
<keyword evidence="1" id="KW-0732">Signal</keyword>
<dbReference type="OrthoDB" id="2141501at2759"/>
<feature type="chain" id="PRO_5012033689" description="Coth-domain-containing protein" evidence="1">
    <location>
        <begin position="23"/>
        <end position="596"/>
    </location>
</feature>
<evidence type="ECO:0000256" key="1">
    <source>
        <dbReference type="SAM" id="SignalP"/>
    </source>
</evidence>
<protein>
    <recommendedName>
        <fullName evidence="4">Coth-domain-containing protein</fullName>
    </recommendedName>
</protein>
<sequence>MKFHKTTLLYIFILGWISKVLCRDCIFNVISFNTINVYVEVDGHNSKMVKTDPDIPLFVTTIKNLRNNDILKYHYIADNVPEKIERHLRTYTVNTYNELFNRFYTIKHIPHFGFPTKNTWTKNPDSPIFDDSYIPTVIITDKKNRKFFHNGNSTILPRVDIILKDSVYTFKNVKAKSRDLRYNMFSFKIKLPDNGISGLRTLFFSTTETDPTMMHQLIYSDMLQALENPSSKAIPCRVYDKHGRGKGVYILQEDPLSKDFMIRHFLKDNDLTNNKEISSNIGSILLATSKADFYWSRNDKVSREYEEFKIIRNHSRKNETLDALNHLAKALHDLNVGNKEKIEAFSKEWFDIPIFFKSLAVQYLTGNWNSYWMCLNNYILYSNPLESSVEIIDSNTNYISKKTKHYFIENKVLYSFGSELKLGINQYGDSFPSQTYNTLVDRIWGVYENDPKYRIAITKLLEGGLTKGMFEKYLVNIVKYIFNPVTMDNKINALHEKLKEEAEWNSKLHRVHKGEYGRIFTVKDFENGIESESTSYNSWGLKRWIKERAKTVANEFDITWYTSVISKENSGYLENIEVEPISHDNYMIELAIEKNQ</sequence>
<dbReference type="InterPro" id="IPR014867">
    <property type="entry name" value="Spore_coat_CotH_CotH2/3/7"/>
</dbReference>
<evidence type="ECO:0008006" key="4">
    <source>
        <dbReference type="Google" id="ProtNLM"/>
    </source>
</evidence>
<accession>A0A1Y2F5N0</accession>
<comment type="caution">
    <text evidence="2">The sequence shown here is derived from an EMBL/GenBank/DDBJ whole genome shotgun (WGS) entry which is preliminary data.</text>
</comment>
<dbReference type="Pfam" id="PF08757">
    <property type="entry name" value="CotH"/>
    <property type="match status" value="1"/>
</dbReference>